<dbReference type="AlphaFoldDB" id="A0A915CMF9"/>
<evidence type="ECO:0000313" key="2">
    <source>
        <dbReference type="WBParaSite" id="jg10535"/>
    </source>
</evidence>
<sequence>MFVCKFSDHAHPGVYSCPAVMRIRTKTDLSEALIQMARDHNDHRPVKDKGLNVQMKEQIVKHKDKTAGQIRKEIQKEQAKQGSELRGLKIPTNTQIKKQKQILGEKEGHTAQLSLEDVEALYEDNRTIPEEEDIPYCSGFGKQEVPRKTAKMARWSGNSS</sequence>
<reference evidence="2" key="1">
    <citation type="submission" date="2022-11" db="UniProtKB">
        <authorList>
            <consortium name="WormBaseParasite"/>
        </authorList>
    </citation>
    <scope>IDENTIFICATION</scope>
</reference>
<accession>A0A915CMF9</accession>
<evidence type="ECO:0000313" key="1">
    <source>
        <dbReference type="Proteomes" id="UP000887574"/>
    </source>
</evidence>
<dbReference type="Proteomes" id="UP000887574">
    <property type="component" value="Unplaced"/>
</dbReference>
<dbReference type="WBParaSite" id="jg10535">
    <property type="protein sequence ID" value="jg10535"/>
    <property type="gene ID" value="jg10535"/>
</dbReference>
<protein>
    <submittedName>
        <fullName evidence="2">Uncharacterized protein</fullName>
    </submittedName>
</protein>
<organism evidence="1 2">
    <name type="scientific">Ditylenchus dipsaci</name>
    <dbReference type="NCBI Taxonomy" id="166011"/>
    <lineage>
        <taxon>Eukaryota</taxon>
        <taxon>Metazoa</taxon>
        <taxon>Ecdysozoa</taxon>
        <taxon>Nematoda</taxon>
        <taxon>Chromadorea</taxon>
        <taxon>Rhabditida</taxon>
        <taxon>Tylenchina</taxon>
        <taxon>Tylenchomorpha</taxon>
        <taxon>Sphaerularioidea</taxon>
        <taxon>Anguinidae</taxon>
        <taxon>Anguininae</taxon>
        <taxon>Ditylenchus</taxon>
    </lineage>
</organism>
<keyword evidence="1" id="KW-1185">Reference proteome</keyword>
<proteinExistence type="predicted"/>
<name>A0A915CMF9_9BILA</name>